<evidence type="ECO:0000313" key="23">
    <source>
        <dbReference type="Proteomes" id="UP000027002"/>
    </source>
</evidence>
<dbReference type="FunFam" id="3.40.50.1820:FF:000121">
    <property type="entry name" value="Carboxypeptidase D"/>
    <property type="match status" value="1"/>
</dbReference>
<dbReference type="PRINTS" id="PR00724">
    <property type="entry name" value="CRBOXYPTASEC"/>
</dbReference>
<dbReference type="GO" id="GO:0006508">
    <property type="term" value="P:proteolysis"/>
    <property type="evidence" value="ECO:0007669"/>
    <property type="project" value="UniProtKB-KW"/>
</dbReference>
<dbReference type="AlphaFoldDB" id="A0A8E5HWW3"/>
<comment type="subcellular location">
    <subcellularLocation>
        <location evidence="2">Golgi apparatus</location>
        <location evidence="2">trans-Golgi network membrane</location>
        <topology evidence="2">Single-pass type I membrane protein</topology>
    </subcellularLocation>
</comment>
<evidence type="ECO:0000256" key="21">
    <source>
        <dbReference type="SAM" id="SignalP"/>
    </source>
</evidence>
<evidence type="ECO:0000256" key="13">
    <source>
        <dbReference type="ARBA" id="ARBA00023180"/>
    </source>
</evidence>
<organism evidence="22 23">
    <name type="scientific">Ustilaginoidea virens</name>
    <name type="common">Rice false smut fungus</name>
    <name type="synonym">Villosiclava virens</name>
    <dbReference type="NCBI Taxonomy" id="1159556"/>
    <lineage>
        <taxon>Eukaryota</taxon>
        <taxon>Fungi</taxon>
        <taxon>Dikarya</taxon>
        <taxon>Ascomycota</taxon>
        <taxon>Pezizomycotina</taxon>
        <taxon>Sordariomycetes</taxon>
        <taxon>Hypocreomycetidae</taxon>
        <taxon>Hypocreales</taxon>
        <taxon>Clavicipitaceae</taxon>
        <taxon>Ustilaginoidea</taxon>
    </lineage>
</organism>
<comment type="function">
    <text evidence="14">Protease with a carboxypeptidase B-like function involved in the C-terminal processing of the lysine and arginine residues from protein precursors. Promotes cell fusion and is involved in the programmed cell death.</text>
</comment>
<keyword evidence="4" id="KW-0121">Carboxypeptidase</keyword>
<keyword evidence="7" id="KW-0053">Apoptosis</keyword>
<comment type="similarity">
    <text evidence="3">Belongs to the peptidase S10 family.</text>
</comment>
<evidence type="ECO:0000256" key="6">
    <source>
        <dbReference type="ARBA" id="ARBA00022692"/>
    </source>
</evidence>
<evidence type="ECO:0000256" key="7">
    <source>
        <dbReference type="ARBA" id="ARBA00022703"/>
    </source>
</evidence>
<keyword evidence="23" id="KW-1185">Reference proteome</keyword>
<feature type="transmembrane region" description="Helical" evidence="20">
    <location>
        <begin position="520"/>
        <end position="537"/>
    </location>
</feature>
<keyword evidence="5" id="KW-0645">Protease</keyword>
<dbReference type="InterPro" id="IPR029058">
    <property type="entry name" value="AB_hydrolase_fold"/>
</dbReference>
<dbReference type="InterPro" id="IPR001563">
    <property type="entry name" value="Peptidase_S10"/>
</dbReference>
<feature type="compositionally biased region" description="Basic and acidic residues" evidence="19">
    <location>
        <begin position="474"/>
        <end position="484"/>
    </location>
</feature>
<comment type="catalytic activity">
    <reaction evidence="1">
        <text>Preferential release of a C-terminal arginine or lysine residue.</text>
        <dbReference type="EC" id="3.4.16.6"/>
    </reaction>
</comment>
<protein>
    <recommendedName>
        <fullName evidence="17">Pheromone-processing carboxypeptidase KEX1</fullName>
        <ecNumber evidence="15">3.4.16.6</ecNumber>
    </recommendedName>
    <alternativeName>
        <fullName evidence="18">Carboxypeptidase D</fullName>
    </alternativeName>
    <alternativeName>
        <fullName evidence="16">Pheromone-processing carboxypeptidase kex1</fullName>
    </alternativeName>
</protein>
<evidence type="ECO:0000256" key="5">
    <source>
        <dbReference type="ARBA" id="ARBA00022670"/>
    </source>
</evidence>
<evidence type="ECO:0000256" key="8">
    <source>
        <dbReference type="ARBA" id="ARBA00022729"/>
    </source>
</evidence>
<dbReference type="Gene3D" id="3.40.50.1820">
    <property type="entry name" value="alpha/beta hydrolase"/>
    <property type="match status" value="1"/>
</dbReference>
<feature type="chain" id="PRO_5034649801" description="Pheromone-processing carboxypeptidase KEX1" evidence="21">
    <location>
        <begin position="29"/>
        <end position="623"/>
    </location>
</feature>
<keyword evidence="13" id="KW-0325">Glycoprotein</keyword>
<evidence type="ECO:0000256" key="18">
    <source>
        <dbReference type="ARBA" id="ARBA00042717"/>
    </source>
</evidence>
<dbReference type="OrthoDB" id="443318at2759"/>
<dbReference type="GO" id="GO:0006915">
    <property type="term" value="P:apoptotic process"/>
    <property type="evidence" value="ECO:0007669"/>
    <property type="project" value="UniProtKB-KW"/>
</dbReference>
<keyword evidence="12 20" id="KW-0472">Membrane</keyword>
<dbReference type="GO" id="GO:0004185">
    <property type="term" value="F:serine-type carboxypeptidase activity"/>
    <property type="evidence" value="ECO:0007669"/>
    <property type="project" value="UniProtKB-EC"/>
</dbReference>
<keyword evidence="10 20" id="KW-1133">Transmembrane helix</keyword>
<evidence type="ECO:0000256" key="14">
    <source>
        <dbReference type="ARBA" id="ARBA00037042"/>
    </source>
</evidence>
<dbReference type="GeneID" id="66068123"/>
<feature type="signal peptide" evidence="21">
    <location>
        <begin position="1"/>
        <end position="28"/>
    </location>
</feature>
<evidence type="ECO:0000256" key="16">
    <source>
        <dbReference type="ARBA" id="ARBA00040403"/>
    </source>
</evidence>
<keyword evidence="8 21" id="KW-0732">Signal</keyword>
<dbReference type="KEGG" id="uvi:66068123"/>
<evidence type="ECO:0000256" key="4">
    <source>
        <dbReference type="ARBA" id="ARBA00022645"/>
    </source>
</evidence>
<evidence type="ECO:0000256" key="12">
    <source>
        <dbReference type="ARBA" id="ARBA00023136"/>
    </source>
</evidence>
<feature type="region of interest" description="Disordered" evidence="19">
    <location>
        <begin position="588"/>
        <end position="623"/>
    </location>
</feature>
<evidence type="ECO:0000256" key="20">
    <source>
        <dbReference type="SAM" id="Phobius"/>
    </source>
</evidence>
<evidence type="ECO:0000256" key="11">
    <source>
        <dbReference type="ARBA" id="ARBA00023034"/>
    </source>
</evidence>
<name>A0A8E5HWW3_USTVR</name>
<dbReference type="SUPFAM" id="SSF53474">
    <property type="entry name" value="alpha/beta-Hydrolases"/>
    <property type="match status" value="1"/>
</dbReference>
<accession>A0A8E5HWW3</accession>
<keyword evidence="9" id="KW-0378">Hydrolase</keyword>
<dbReference type="PANTHER" id="PTHR11802">
    <property type="entry name" value="SERINE PROTEASE FAMILY S10 SERINE CARBOXYPEPTIDASE"/>
    <property type="match status" value="1"/>
</dbReference>
<evidence type="ECO:0000256" key="10">
    <source>
        <dbReference type="ARBA" id="ARBA00022989"/>
    </source>
</evidence>
<dbReference type="GO" id="GO:0005802">
    <property type="term" value="C:trans-Golgi network"/>
    <property type="evidence" value="ECO:0007669"/>
    <property type="project" value="TreeGrafter"/>
</dbReference>
<evidence type="ECO:0000256" key="3">
    <source>
        <dbReference type="ARBA" id="ARBA00009431"/>
    </source>
</evidence>
<evidence type="ECO:0000256" key="19">
    <source>
        <dbReference type="SAM" id="MobiDB-lite"/>
    </source>
</evidence>
<evidence type="ECO:0000256" key="17">
    <source>
        <dbReference type="ARBA" id="ARBA00040628"/>
    </source>
</evidence>
<evidence type="ECO:0000256" key="1">
    <source>
        <dbReference type="ARBA" id="ARBA00001003"/>
    </source>
</evidence>
<evidence type="ECO:0000256" key="2">
    <source>
        <dbReference type="ARBA" id="ARBA00004393"/>
    </source>
</evidence>
<dbReference type="EC" id="3.4.16.6" evidence="15"/>
<feature type="compositionally biased region" description="Basic and acidic residues" evidence="19">
    <location>
        <begin position="497"/>
        <end position="506"/>
    </location>
</feature>
<keyword evidence="11" id="KW-0333">Golgi apparatus</keyword>
<proteinExistence type="inferred from homology"/>
<dbReference type="EMBL" id="CP072758">
    <property type="protein sequence ID" value="QUC23105.1"/>
    <property type="molecule type" value="Genomic_DNA"/>
</dbReference>
<evidence type="ECO:0000256" key="9">
    <source>
        <dbReference type="ARBA" id="ARBA00022801"/>
    </source>
</evidence>
<gene>
    <name evidence="22" type="ORF">UV8b_07346</name>
</gene>
<dbReference type="Pfam" id="PF00450">
    <property type="entry name" value="Peptidase_S10"/>
    <property type="match status" value="1"/>
</dbReference>
<keyword evidence="6 20" id="KW-0812">Transmembrane</keyword>
<dbReference type="PANTHER" id="PTHR11802:SF190">
    <property type="entry name" value="PHEROMONE-PROCESSING CARBOXYPEPTIDASE KEX1"/>
    <property type="match status" value="1"/>
</dbReference>
<evidence type="ECO:0000313" key="22">
    <source>
        <dbReference type="EMBL" id="QUC23105.1"/>
    </source>
</evidence>
<evidence type="ECO:0000256" key="15">
    <source>
        <dbReference type="ARBA" id="ARBA00038895"/>
    </source>
</evidence>
<reference evidence="22" key="1">
    <citation type="submission" date="2020-03" db="EMBL/GenBank/DDBJ databases">
        <title>A mixture of massive structural variations and highly conserved coding sequences in Ustilaginoidea virens genome.</title>
        <authorList>
            <person name="Zhang K."/>
            <person name="Zhao Z."/>
            <person name="Zhang Z."/>
            <person name="Li Y."/>
            <person name="Hsiang T."/>
            <person name="Sun W."/>
        </authorList>
    </citation>
    <scope>NUCLEOTIDE SEQUENCE</scope>
    <source>
        <strain evidence="22">UV-8b</strain>
    </source>
</reference>
<dbReference type="Proteomes" id="UP000027002">
    <property type="component" value="Chromosome 6"/>
</dbReference>
<dbReference type="RefSeq" id="XP_043000778.1">
    <property type="nucleotide sequence ID" value="XM_043144843.1"/>
</dbReference>
<feature type="region of interest" description="Disordered" evidence="19">
    <location>
        <begin position="472"/>
        <end position="506"/>
    </location>
</feature>
<sequence>MALLPAWSVAASWGAIALLAFSPLSALAADKSAADYYVRDLPGLPKHGVPIKMHAGHVEISHETNANFFFWHFQNNHIANRQRTVIWLNGGPGCSSEDGALMEVGPYRVNHDMNLTLNNGSWNEFANLLFVDNPVGTGFSYVNTNHYVHQLSEMANQFVMFLDKFFKIFPEYEHDDIYLAGESFAGQHIPYIAKAILDRNSKKGPSGKWNLSGLLIGNGWISPPDQSDAYLKFSLQRGIIEKGSDKAQQLQNMQRICDKDLATNPGHVEYPQCEDILRRILKLTMKGSGDQQCINMYDVRLKDSAPSCGMNWPPDLKNVGPYLRQPAVSRALNLDQQLNTGWQECNSRVGTAMRGSNSTASVHLLPEILKQVPILLFSGAEDLICNHIGTEQLIARLEWNGGRGFELAPGNWAPRRQWTFEGENAGFWQEARNLTYVLYYNASHMVAFDHARRTRDMLDRFMNVDISNIGGEPSDSRIDGEKGPDTSVGGATNNTHHHQEETKKKLENAKWRAYQRSGEVVLGIVIIAAVAWGVFIWRQRRKGAAYSALRSDDAAGQSRAGLSAYHDRRHRNGDLEAAAFDEAAIDNIPLQDSLGPGEGKYSIGGDSDEEEEEPAKKGYNHGQ</sequence>